<reference evidence="18" key="1">
    <citation type="journal article" date="2023" name="Commun. Biol.">
        <title>Genome analysis of Parmales, the sister group of diatoms, reveals the evolutionary specialization of diatoms from phago-mixotrophs to photoautotrophs.</title>
        <authorList>
            <person name="Ban H."/>
            <person name="Sato S."/>
            <person name="Yoshikawa S."/>
            <person name="Yamada K."/>
            <person name="Nakamura Y."/>
            <person name="Ichinomiya M."/>
            <person name="Sato N."/>
            <person name="Blanc-Mathieu R."/>
            <person name="Endo H."/>
            <person name="Kuwata A."/>
            <person name="Ogata H."/>
        </authorList>
    </citation>
    <scope>NUCLEOTIDE SEQUENCE [LARGE SCALE GENOMIC DNA]</scope>
    <source>
        <strain evidence="18">NIES 3700</strain>
    </source>
</reference>
<evidence type="ECO:0000256" key="6">
    <source>
        <dbReference type="ARBA" id="ARBA00022801"/>
    </source>
</evidence>
<evidence type="ECO:0000256" key="5">
    <source>
        <dbReference type="ARBA" id="ARBA00022771"/>
    </source>
</evidence>
<dbReference type="OrthoDB" id="498125at2759"/>
<proteinExistence type="inferred from homology"/>
<evidence type="ECO:0000313" key="17">
    <source>
        <dbReference type="EMBL" id="GMI13701.1"/>
    </source>
</evidence>
<accession>A0A9W7KWE6</accession>
<evidence type="ECO:0000256" key="2">
    <source>
        <dbReference type="ARBA" id="ARBA00009409"/>
    </source>
</evidence>
<evidence type="ECO:0000256" key="8">
    <source>
        <dbReference type="ARBA" id="ARBA00023125"/>
    </source>
</evidence>
<keyword evidence="6" id="KW-0378">Hydrolase</keyword>
<keyword evidence="4" id="KW-0227">DNA damage</keyword>
<dbReference type="SMART" id="SM01232">
    <property type="entry name" value="H2TH"/>
    <property type="match status" value="1"/>
</dbReference>
<dbReference type="AlphaFoldDB" id="A0A9W7KWE6"/>
<evidence type="ECO:0000256" key="1">
    <source>
        <dbReference type="ARBA" id="ARBA00001668"/>
    </source>
</evidence>
<keyword evidence="9" id="KW-0234">DNA repair</keyword>
<keyword evidence="8" id="KW-0238">DNA-binding</keyword>
<dbReference type="InterPro" id="IPR010979">
    <property type="entry name" value="Ribosomal_uS13-like_H2TH"/>
</dbReference>
<dbReference type="PROSITE" id="PS51999">
    <property type="entry name" value="ZF_GRF"/>
    <property type="match status" value="2"/>
</dbReference>
<dbReference type="InterPro" id="IPR010666">
    <property type="entry name" value="Znf_GRF"/>
</dbReference>
<evidence type="ECO:0000256" key="7">
    <source>
        <dbReference type="ARBA" id="ARBA00022833"/>
    </source>
</evidence>
<protein>
    <recommendedName>
        <fullName evidence="19">DNA-(apurinic or apyrimidinic site) lyase</fullName>
    </recommendedName>
</protein>
<evidence type="ECO:0000256" key="9">
    <source>
        <dbReference type="ARBA" id="ARBA00023204"/>
    </source>
</evidence>
<evidence type="ECO:0008006" key="19">
    <source>
        <dbReference type="Google" id="ProtNLM"/>
    </source>
</evidence>
<dbReference type="Pfam" id="PF06839">
    <property type="entry name" value="Zn_ribbon_GRF"/>
    <property type="match status" value="2"/>
</dbReference>
<dbReference type="InterPro" id="IPR012319">
    <property type="entry name" value="FPG_cat"/>
</dbReference>
<evidence type="ECO:0000256" key="4">
    <source>
        <dbReference type="ARBA" id="ARBA00022763"/>
    </source>
</evidence>
<dbReference type="GO" id="GO:0003906">
    <property type="term" value="F:DNA-(apurinic or apyrimidinic site) endonuclease activity"/>
    <property type="evidence" value="ECO:0007669"/>
    <property type="project" value="InterPro"/>
</dbReference>
<keyword evidence="3" id="KW-0479">Metal-binding</keyword>
<dbReference type="Gene3D" id="3.20.190.10">
    <property type="entry name" value="MutM-like, N-terminal"/>
    <property type="match status" value="1"/>
</dbReference>
<dbReference type="GO" id="GO:0008270">
    <property type="term" value="F:zinc ion binding"/>
    <property type="evidence" value="ECO:0007669"/>
    <property type="project" value="UniProtKB-KW"/>
</dbReference>
<evidence type="ECO:0000259" key="15">
    <source>
        <dbReference type="PROSITE" id="PS51068"/>
    </source>
</evidence>
<keyword evidence="5 13" id="KW-0863">Zinc-finger</keyword>
<comment type="catalytic activity">
    <reaction evidence="1">
        <text>Hydrolysis of DNA containing ring-opened 7-methylguanine residues, releasing 2,6-diamino-4-hydroxy-5-(N-methyl)formamidopyrimidine.</text>
        <dbReference type="EC" id="3.2.2.23"/>
    </reaction>
</comment>
<evidence type="ECO:0000256" key="14">
    <source>
        <dbReference type="SAM" id="MobiDB-lite"/>
    </source>
</evidence>
<feature type="domain" description="Formamidopyrimidine-DNA glycosylase catalytic" evidence="15">
    <location>
        <begin position="2"/>
        <end position="96"/>
    </location>
</feature>
<feature type="domain" description="GRF-type" evidence="16">
    <location>
        <begin position="333"/>
        <end position="372"/>
    </location>
</feature>
<gene>
    <name evidence="17" type="ORF">TrLO_g3315</name>
</gene>
<dbReference type="GO" id="GO:0016829">
    <property type="term" value="F:lyase activity"/>
    <property type="evidence" value="ECO:0007669"/>
    <property type="project" value="UniProtKB-KW"/>
</dbReference>
<dbReference type="GO" id="GO:0003684">
    <property type="term" value="F:damaged DNA binding"/>
    <property type="evidence" value="ECO:0007669"/>
    <property type="project" value="InterPro"/>
</dbReference>
<evidence type="ECO:0000313" key="18">
    <source>
        <dbReference type="Proteomes" id="UP001165122"/>
    </source>
</evidence>
<dbReference type="Gene3D" id="1.10.8.50">
    <property type="match status" value="1"/>
</dbReference>
<evidence type="ECO:0000259" key="16">
    <source>
        <dbReference type="PROSITE" id="PS51999"/>
    </source>
</evidence>
<dbReference type="GO" id="GO:0006284">
    <property type="term" value="P:base-excision repair"/>
    <property type="evidence" value="ECO:0007669"/>
    <property type="project" value="InterPro"/>
</dbReference>
<feature type="region of interest" description="Disordered" evidence="14">
    <location>
        <begin position="266"/>
        <end position="293"/>
    </location>
</feature>
<dbReference type="InterPro" id="IPR015886">
    <property type="entry name" value="H2TH_FPG"/>
</dbReference>
<dbReference type="SUPFAM" id="SSF81624">
    <property type="entry name" value="N-terminal domain of MutM-like DNA repair proteins"/>
    <property type="match status" value="1"/>
</dbReference>
<dbReference type="InterPro" id="IPR035937">
    <property type="entry name" value="FPG_N"/>
</dbReference>
<dbReference type="EMBL" id="BRXW01000197">
    <property type="protein sequence ID" value="GMI13701.1"/>
    <property type="molecule type" value="Genomic_DNA"/>
</dbReference>
<dbReference type="GO" id="GO:0008534">
    <property type="term" value="F:oxidized purine nucleobase lesion DNA N-glycosylase activity"/>
    <property type="evidence" value="ECO:0007669"/>
    <property type="project" value="UniProtKB-EC"/>
</dbReference>
<keyword evidence="7" id="KW-0862">Zinc</keyword>
<dbReference type="PANTHER" id="PTHR22993:SF9">
    <property type="entry name" value="FORMAMIDOPYRIMIDINE-DNA GLYCOSYLASE"/>
    <property type="match status" value="1"/>
</dbReference>
<evidence type="ECO:0000256" key="12">
    <source>
        <dbReference type="ARBA" id="ARBA00023295"/>
    </source>
</evidence>
<evidence type="ECO:0000256" key="13">
    <source>
        <dbReference type="PROSITE-ProRule" id="PRU01343"/>
    </source>
</evidence>
<keyword evidence="11" id="KW-0511">Multifunctional enzyme</keyword>
<dbReference type="PROSITE" id="PS51068">
    <property type="entry name" value="FPG_CAT"/>
    <property type="match status" value="1"/>
</dbReference>
<keyword evidence="12" id="KW-0326">Glycosidase</keyword>
<evidence type="ECO:0000256" key="3">
    <source>
        <dbReference type="ARBA" id="ARBA00022723"/>
    </source>
</evidence>
<dbReference type="PANTHER" id="PTHR22993">
    <property type="entry name" value="FORMAMIDOPYRIMIDINE-DNA GLYCOSYLASE"/>
    <property type="match status" value="1"/>
</dbReference>
<keyword evidence="18" id="KW-1185">Reference proteome</keyword>
<keyword evidence="10" id="KW-0456">Lyase</keyword>
<feature type="domain" description="GRF-type" evidence="16">
    <location>
        <begin position="290"/>
        <end position="329"/>
    </location>
</feature>
<dbReference type="SUPFAM" id="SSF46946">
    <property type="entry name" value="S13-like H2TH domain"/>
    <property type="match status" value="1"/>
</dbReference>
<organism evidence="17 18">
    <name type="scientific">Triparma laevis f. longispina</name>
    <dbReference type="NCBI Taxonomy" id="1714387"/>
    <lineage>
        <taxon>Eukaryota</taxon>
        <taxon>Sar</taxon>
        <taxon>Stramenopiles</taxon>
        <taxon>Ochrophyta</taxon>
        <taxon>Bolidophyceae</taxon>
        <taxon>Parmales</taxon>
        <taxon>Triparmaceae</taxon>
        <taxon>Triparma</taxon>
    </lineage>
</organism>
<comment type="caution">
    <text evidence="17">The sequence shown here is derived from an EMBL/GenBank/DDBJ whole genome shotgun (WGS) entry which is preliminary data.</text>
</comment>
<evidence type="ECO:0000256" key="11">
    <source>
        <dbReference type="ARBA" id="ARBA00023268"/>
    </source>
</evidence>
<dbReference type="GO" id="GO:0005634">
    <property type="term" value="C:nucleus"/>
    <property type="evidence" value="ECO:0007669"/>
    <property type="project" value="TreeGrafter"/>
</dbReference>
<sequence length="385" mass="42117">MVEGPGCTNNGNRSRTLVNHRVIGLSGVSSHDSSIATAARGRILVDVLTLGKELFLFFKTDSLSSSEYAIRLHFGMNGSIHITGQVPHSLKTRKLTICLHFSNGGGRFRSFNSTCTSIDAEVARDKVAANQSRDVCSPESIYDENKSFQVLRAATPEIDIATAILDQDISPGTGNIIKNEALHRAGVLPTSTVSSINDATLMKVVRHCRLYSIAWQRSGRAPAKLVYDRTQCGSCEGVVKMTRVGPGGGRPTFSCLECVGNGGTNKNVTKKRKRPTEKSPTEPPQPGSCCNHPKASKLARVKKTGANQYRLFFTCRARDCNHFVWADATFGKCECDKIAGLRICKKDGRNTGRWFFTCRERECNHFGWASKETIVKLGSLLSPLT</sequence>
<evidence type="ECO:0000256" key="10">
    <source>
        <dbReference type="ARBA" id="ARBA00023239"/>
    </source>
</evidence>
<name>A0A9W7KWE6_9STRA</name>
<comment type="similarity">
    <text evidence="2">Belongs to the FPG family.</text>
</comment>
<dbReference type="Proteomes" id="UP001165122">
    <property type="component" value="Unassembled WGS sequence"/>
</dbReference>